<organism evidence="4 5">
    <name type="scientific">Natrarchaeobaculum aegyptiacum</name>
    <dbReference type="NCBI Taxonomy" id="745377"/>
    <lineage>
        <taxon>Archaea</taxon>
        <taxon>Methanobacteriati</taxon>
        <taxon>Methanobacteriota</taxon>
        <taxon>Stenosarchaea group</taxon>
        <taxon>Halobacteria</taxon>
        <taxon>Halobacteriales</taxon>
        <taxon>Natrialbaceae</taxon>
        <taxon>Natrarchaeobaculum</taxon>
    </lineage>
</organism>
<dbReference type="InterPro" id="IPR018649">
    <property type="entry name" value="SHOCT"/>
</dbReference>
<dbReference type="GeneID" id="32893627"/>
<dbReference type="KEGG" id="naj:B1756_06075"/>
<evidence type="ECO:0000256" key="2">
    <source>
        <dbReference type="SAM" id="Phobius"/>
    </source>
</evidence>
<keyword evidence="2" id="KW-0472">Membrane</keyword>
<feature type="transmembrane region" description="Helical" evidence="2">
    <location>
        <begin position="42"/>
        <end position="64"/>
    </location>
</feature>
<protein>
    <recommendedName>
        <fullName evidence="3">SHOCT domain-containing protein</fullName>
    </recommendedName>
</protein>
<dbReference type="EMBL" id="CP019893">
    <property type="protein sequence ID" value="ARS89357.1"/>
    <property type="molecule type" value="Genomic_DNA"/>
</dbReference>
<sequence>MNGEDDSSDDEVTRLEILVTVTVTSVTLAVGLGLLAVGVAPFWIVFVVGFAGVLPMALAAASLYEERQDGPSGGSSDSEREAEDALAELRQRYARGELSELEFERRVERLLETETIDDARRYVGTNDERVTTGRRRASDRNRTRDQRRGRDRSRDLGQDHDGTRDRNRDREPADEQR</sequence>
<reference evidence="5" key="1">
    <citation type="submission" date="2017-02" db="EMBL/GenBank/DDBJ databases">
        <title>Natronthermophilus aegyptiacus gen. nov.,sp. nov., an aerobic, extremely halophilic alkalithermophilic archaeon isolated from the athalassohaline Wadi An Natrun, Egypt.</title>
        <authorList>
            <person name="Zhao B."/>
        </authorList>
    </citation>
    <scope>NUCLEOTIDE SEQUENCE [LARGE SCALE GENOMIC DNA]</scope>
    <source>
        <strain evidence="5">JW/NM-HA 15</strain>
    </source>
</reference>
<evidence type="ECO:0000256" key="1">
    <source>
        <dbReference type="SAM" id="MobiDB-lite"/>
    </source>
</evidence>
<proteinExistence type="predicted"/>
<name>A0A2Z2HV08_9EURY</name>
<accession>A0A2Z2HV08</accession>
<feature type="region of interest" description="Disordered" evidence="1">
    <location>
        <begin position="67"/>
        <end position="88"/>
    </location>
</feature>
<keyword evidence="5" id="KW-1185">Reference proteome</keyword>
<evidence type="ECO:0000313" key="4">
    <source>
        <dbReference type="EMBL" id="ARS89357.1"/>
    </source>
</evidence>
<dbReference type="OrthoDB" id="178074at2157"/>
<dbReference type="Proteomes" id="UP000250088">
    <property type="component" value="Chromosome"/>
</dbReference>
<gene>
    <name evidence="4" type="ORF">B1756_06075</name>
</gene>
<feature type="transmembrane region" description="Helical" evidence="2">
    <location>
        <begin position="17"/>
        <end position="36"/>
    </location>
</feature>
<keyword evidence="2" id="KW-0812">Transmembrane</keyword>
<dbReference type="Pfam" id="PF09851">
    <property type="entry name" value="SHOCT"/>
    <property type="match status" value="1"/>
</dbReference>
<evidence type="ECO:0000259" key="3">
    <source>
        <dbReference type="Pfam" id="PF09851"/>
    </source>
</evidence>
<feature type="region of interest" description="Disordered" evidence="1">
    <location>
        <begin position="126"/>
        <end position="177"/>
    </location>
</feature>
<dbReference type="AlphaFoldDB" id="A0A2Z2HV08"/>
<feature type="domain" description="SHOCT" evidence="3">
    <location>
        <begin position="84"/>
        <end position="111"/>
    </location>
</feature>
<keyword evidence="2" id="KW-1133">Transmembrane helix</keyword>
<dbReference type="RefSeq" id="WP_120649695.1">
    <property type="nucleotide sequence ID" value="NZ_CP019893.1"/>
</dbReference>
<evidence type="ECO:0000313" key="5">
    <source>
        <dbReference type="Proteomes" id="UP000250088"/>
    </source>
</evidence>